<keyword evidence="5 7" id="KW-0687">Ribonucleoprotein</keyword>
<sequence>MLHNYESLFILNPELDETAMDNLIDFIQKSMEKSGKVKEVNRWGLKRLAYPIKKHDNGFYVLFEYESKPEVISKLKEEWKIKDGIIRFNVIRKK</sequence>
<dbReference type="Proteomes" id="UP000282321">
    <property type="component" value="Unassembled WGS sequence"/>
</dbReference>
<dbReference type="GO" id="GO:0070181">
    <property type="term" value="F:small ribosomal subunit rRNA binding"/>
    <property type="evidence" value="ECO:0007669"/>
    <property type="project" value="TreeGrafter"/>
</dbReference>
<dbReference type="HAMAP" id="MF_00360">
    <property type="entry name" value="Ribosomal_bS6"/>
    <property type="match status" value="1"/>
</dbReference>
<comment type="function">
    <text evidence="7">Binds together with bS18 to 16S ribosomal RNA.</text>
</comment>
<evidence type="ECO:0000313" key="8">
    <source>
        <dbReference type="EMBL" id="RKX64947.1"/>
    </source>
</evidence>
<keyword evidence="3 7" id="KW-0694">RNA-binding</keyword>
<dbReference type="GO" id="GO:0005737">
    <property type="term" value="C:cytoplasm"/>
    <property type="evidence" value="ECO:0007669"/>
    <property type="project" value="UniProtKB-ARBA"/>
</dbReference>
<comment type="similarity">
    <text evidence="1 7">Belongs to the bacterial ribosomal protein bS6 family.</text>
</comment>
<dbReference type="AlphaFoldDB" id="A0A660S7L3"/>
<keyword evidence="2 7" id="KW-0699">rRNA-binding</keyword>
<organism evidence="8 9">
    <name type="scientific">candidate division TA06 bacterium</name>
    <dbReference type="NCBI Taxonomy" id="2250710"/>
    <lineage>
        <taxon>Bacteria</taxon>
        <taxon>Bacteria division TA06</taxon>
    </lineage>
</organism>
<dbReference type="InterPro" id="IPR020815">
    <property type="entry name" value="Ribosomal_bS6_CS"/>
</dbReference>
<name>A0A660S7L3_UNCT6</name>
<dbReference type="CDD" id="cd00473">
    <property type="entry name" value="bS6"/>
    <property type="match status" value="1"/>
</dbReference>
<dbReference type="EMBL" id="QNBC01000121">
    <property type="protein sequence ID" value="RKX64947.1"/>
    <property type="molecule type" value="Genomic_DNA"/>
</dbReference>
<evidence type="ECO:0000256" key="5">
    <source>
        <dbReference type="ARBA" id="ARBA00023274"/>
    </source>
</evidence>
<dbReference type="PROSITE" id="PS01048">
    <property type="entry name" value="RIBOSOMAL_S6"/>
    <property type="match status" value="1"/>
</dbReference>
<gene>
    <name evidence="7 8" type="primary">rpsF</name>
    <name evidence="8" type="ORF">DRP44_07370</name>
</gene>
<evidence type="ECO:0000256" key="2">
    <source>
        <dbReference type="ARBA" id="ARBA00022730"/>
    </source>
</evidence>
<evidence type="ECO:0000256" key="3">
    <source>
        <dbReference type="ARBA" id="ARBA00022884"/>
    </source>
</evidence>
<protein>
    <recommendedName>
        <fullName evidence="6 7">Small ribosomal subunit protein bS6</fullName>
    </recommendedName>
</protein>
<dbReference type="Gene3D" id="3.30.70.60">
    <property type="match status" value="1"/>
</dbReference>
<dbReference type="GO" id="GO:0003735">
    <property type="term" value="F:structural constituent of ribosome"/>
    <property type="evidence" value="ECO:0007669"/>
    <property type="project" value="InterPro"/>
</dbReference>
<proteinExistence type="inferred from homology"/>
<accession>A0A660S7L3</accession>
<evidence type="ECO:0000313" key="9">
    <source>
        <dbReference type="Proteomes" id="UP000282321"/>
    </source>
</evidence>
<dbReference type="GO" id="GO:0006412">
    <property type="term" value="P:translation"/>
    <property type="evidence" value="ECO:0007669"/>
    <property type="project" value="UniProtKB-UniRule"/>
</dbReference>
<dbReference type="NCBIfam" id="TIGR00166">
    <property type="entry name" value="S6"/>
    <property type="match status" value="1"/>
</dbReference>
<dbReference type="GO" id="GO:1990904">
    <property type="term" value="C:ribonucleoprotein complex"/>
    <property type="evidence" value="ECO:0007669"/>
    <property type="project" value="UniProtKB-KW"/>
</dbReference>
<evidence type="ECO:0000256" key="6">
    <source>
        <dbReference type="ARBA" id="ARBA00035294"/>
    </source>
</evidence>
<dbReference type="Pfam" id="PF01250">
    <property type="entry name" value="Ribosomal_S6"/>
    <property type="match status" value="1"/>
</dbReference>
<dbReference type="GO" id="GO:0005840">
    <property type="term" value="C:ribosome"/>
    <property type="evidence" value="ECO:0007669"/>
    <property type="project" value="UniProtKB-KW"/>
</dbReference>
<dbReference type="InterPro" id="IPR014717">
    <property type="entry name" value="Transl_elong_EF1B/ribsomal_bS6"/>
</dbReference>
<dbReference type="InterPro" id="IPR035980">
    <property type="entry name" value="Ribosomal_bS6_sf"/>
</dbReference>
<dbReference type="SUPFAM" id="SSF54995">
    <property type="entry name" value="Ribosomal protein S6"/>
    <property type="match status" value="1"/>
</dbReference>
<dbReference type="PANTHER" id="PTHR21011:SF1">
    <property type="entry name" value="SMALL RIBOSOMAL SUBUNIT PROTEIN BS6M"/>
    <property type="match status" value="1"/>
</dbReference>
<dbReference type="PANTHER" id="PTHR21011">
    <property type="entry name" value="MITOCHONDRIAL 28S RIBOSOMAL PROTEIN S6"/>
    <property type="match status" value="1"/>
</dbReference>
<evidence type="ECO:0000256" key="4">
    <source>
        <dbReference type="ARBA" id="ARBA00022980"/>
    </source>
</evidence>
<evidence type="ECO:0000256" key="1">
    <source>
        <dbReference type="ARBA" id="ARBA00009512"/>
    </source>
</evidence>
<dbReference type="InterPro" id="IPR000529">
    <property type="entry name" value="Ribosomal_bS6"/>
</dbReference>
<reference evidence="8 9" key="1">
    <citation type="submission" date="2018-06" db="EMBL/GenBank/DDBJ databases">
        <title>Extensive metabolic versatility and redundancy in microbially diverse, dynamic hydrothermal sediments.</title>
        <authorList>
            <person name="Dombrowski N."/>
            <person name="Teske A."/>
            <person name="Baker B.J."/>
        </authorList>
    </citation>
    <scope>NUCLEOTIDE SEQUENCE [LARGE SCALE GENOMIC DNA]</scope>
    <source>
        <strain evidence="8">B35_G9</strain>
    </source>
</reference>
<dbReference type="InterPro" id="IPR020814">
    <property type="entry name" value="Ribosomal_S6_plastid/chlpt"/>
</dbReference>
<evidence type="ECO:0000256" key="7">
    <source>
        <dbReference type="HAMAP-Rule" id="MF_00360"/>
    </source>
</evidence>
<comment type="caution">
    <text evidence="8">The sequence shown here is derived from an EMBL/GenBank/DDBJ whole genome shotgun (WGS) entry which is preliminary data.</text>
</comment>
<keyword evidence="4 7" id="KW-0689">Ribosomal protein</keyword>